<comment type="caution">
    <text evidence="1">The sequence shown here is derived from an EMBL/GenBank/DDBJ whole genome shotgun (WGS) entry which is preliminary data.</text>
</comment>
<reference evidence="1 2" key="1">
    <citation type="submission" date="2018-08" db="EMBL/GenBank/DDBJ databases">
        <title>A genome reference for cultivated species of the human gut microbiota.</title>
        <authorList>
            <person name="Zou Y."/>
            <person name="Xue W."/>
            <person name="Luo G."/>
        </authorList>
    </citation>
    <scope>NUCLEOTIDE SEQUENCE [LARGE SCALE GENOMIC DNA]</scope>
    <source>
        <strain evidence="1 2">AM50-15</strain>
    </source>
</reference>
<organism evidence="1 2">
    <name type="scientific">Parabacteroides merdae</name>
    <dbReference type="NCBI Taxonomy" id="46503"/>
    <lineage>
        <taxon>Bacteria</taxon>
        <taxon>Pseudomonadati</taxon>
        <taxon>Bacteroidota</taxon>
        <taxon>Bacteroidia</taxon>
        <taxon>Bacteroidales</taxon>
        <taxon>Tannerellaceae</taxon>
        <taxon>Parabacteroides</taxon>
    </lineage>
</organism>
<evidence type="ECO:0000313" key="2">
    <source>
        <dbReference type="Proteomes" id="UP000285173"/>
    </source>
</evidence>
<gene>
    <name evidence="1" type="ORF">DW986_07210</name>
</gene>
<dbReference type="EMBL" id="QSEF01000008">
    <property type="protein sequence ID" value="RGZ49132.1"/>
    <property type="molecule type" value="Genomic_DNA"/>
</dbReference>
<evidence type="ECO:0008006" key="3">
    <source>
        <dbReference type="Google" id="ProtNLM"/>
    </source>
</evidence>
<sequence length="868" mass="95618">MRYQLDEDKGDLLYEVENDNLILKIKPEVIASIGTPGTGGSGSGIYHIKLNDDIRPSDTNAFTALRALKEIEDAIRGAIIEMDGMFIRKDIDDYALGNIRFHESIGSPDFLTGIEGGNGWKITADGGIEGESAVIRSDAIIGNSIGSRDFASGMFGYGWRIDSPTASGTVDNWTVRKTFKVYELVYSQVLGLNGSHIVSDFNKIKTVTPLGTRRYRCEMDDMGGEMFMNLRDGDLVRIQQRDGKGGIRYLFAEVENVTSERFDLKVIEGGSVPKAGDVAFRMGNLEEKNRQGLIYLTSSDDYAPYIDVLDEVTSPQLIADNTKVRIGNLGGLTVNGRTLTGHGIYINGGIFQHSTYYLEDGSTIEQTFEVMEGKLRSEIEGVRNDISGEKGNILRNPSFASNTYYWDTKSLVHYIPVKDGWLWLPSSFYVDKETYVGMYRDGNRRVLRILNSSAGQANDLMDIPMHSNPSEDGKYTYSFSFHYRVLRAGTLRAGVSGSELYKEESLPPSGGYTLYYHTGMWDEKGDFDIAFTGEILIYGVTLRNDSAADAFLYLATGIEQSEERIKLWATKQIKDSEGVITSRYDSQLSIMADDINARVTYSEYQNGTNSLKQQLQSQIDIQADSIEAVTTDVNNLDRYVKASGFITKSGFASLFAEEVNDRELVTQAYVSTYVGKQLSTVAIGADQIHLEGYTTVNSGFSIDGSGNMTAKNGTFSGTITANGGQIGLFKIINNRLVWEGLDYFGDKSRTIKMGYGNNNDGLVDVAFGASTQGRFGVKAIGRAPGSAAIYGSSKQSPSYPSGDTVWAAWFDGYIYSDGYFTKSPKGNVRGGLKGAYRIDNSDTWFVFDNGIAVACTKPRSVDFNTDNF</sequence>
<accession>A0A3R5ZSD8</accession>
<proteinExistence type="predicted"/>
<evidence type="ECO:0000313" key="1">
    <source>
        <dbReference type="EMBL" id="RGZ49132.1"/>
    </source>
</evidence>
<protein>
    <recommendedName>
        <fullName evidence="3">Prophage tail endopeptidase domain-containing protein</fullName>
    </recommendedName>
</protein>
<dbReference type="Proteomes" id="UP000285173">
    <property type="component" value="Unassembled WGS sequence"/>
</dbReference>
<dbReference type="AlphaFoldDB" id="A0A3R5ZSD8"/>
<name>A0A3R5ZSD8_9BACT</name>